<dbReference type="SUPFAM" id="SSF143011">
    <property type="entry name" value="RelE-like"/>
    <property type="match status" value="1"/>
</dbReference>
<sequence length="126" mass="13873">MARVVLTPGAKDDVRALDGAARKLVLKAMKKLEDHPESRGAPLGSRTGSNLTGFRKLVVGDRQYRIVYRVETDGSVCVVWVVGSRVDAECYEEAKFRVEKYAKDPGLAATLTHLLDAAFEVPQRDV</sequence>
<dbReference type="EMBL" id="JACBZO010000001">
    <property type="protein sequence ID" value="NYI42096.1"/>
    <property type="molecule type" value="Genomic_DNA"/>
</dbReference>
<proteinExistence type="predicted"/>
<dbReference type="AlphaFoldDB" id="A0A7Y9ZBG1"/>
<dbReference type="OrthoDB" id="3692655at2"/>
<evidence type="ECO:0000313" key="3">
    <source>
        <dbReference type="Proteomes" id="UP000547973"/>
    </source>
</evidence>
<protein>
    <submittedName>
        <fullName evidence="2">mRNA interferase RelE/StbE</fullName>
    </submittedName>
</protein>
<keyword evidence="1" id="KW-1277">Toxin-antitoxin system</keyword>
<dbReference type="RefSeq" id="WP_062074392.1">
    <property type="nucleotide sequence ID" value="NZ_BBRC01000002.1"/>
</dbReference>
<dbReference type="Proteomes" id="UP000547973">
    <property type="component" value="Unassembled WGS sequence"/>
</dbReference>
<reference evidence="2 3" key="1">
    <citation type="submission" date="2020-07" db="EMBL/GenBank/DDBJ databases">
        <title>Sequencing the genomes of 1000 actinobacteria strains.</title>
        <authorList>
            <person name="Klenk H.-P."/>
        </authorList>
    </citation>
    <scope>NUCLEOTIDE SEQUENCE [LARGE SCALE GENOMIC DNA]</scope>
    <source>
        <strain evidence="2 3">DSM 19970</strain>
    </source>
</reference>
<evidence type="ECO:0000313" key="2">
    <source>
        <dbReference type="EMBL" id="NYI42096.1"/>
    </source>
</evidence>
<organism evidence="2 3">
    <name type="scientific">Demequina lutea</name>
    <dbReference type="NCBI Taxonomy" id="431489"/>
    <lineage>
        <taxon>Bacteria</taxon>
        <taxon>Bacillati</taxon>
        <taxon>Actinomycetota</taxon>
        <taxon>Actinomycetes</taxon>
        <taxon>Micrococcales</taxon>
        <taxon>Demequinaceae</taxon>
        <taxon>Demequina</taxon>
    </lineage>
</organism>
<comment type="caution">
    <text evidence="2">The sequence shown here is derived from an EMBL/GenBank/DDBJ whole genome shotgun (WGS) entry which is preliminary data.</text>
</comment>
<evidence type="ECO:0000256" key="1">
    <source>
        <dbReference type="ARBA" id="ARBA00022649"/>
    </source>
</evidence>
<accession>A0A7Y9ZBG1</accession>
<dbReference type="InterPro" id="IPR007712">
    <property type="entry name" value="RelE/ParE_toxin"/>
</dbReference>
<keyword evidence="3" id="KW-1185">Reference proteome</keyword>
<gene>
    <name evidence="2" type="ORF">BKA03_002215</name>
</gene>
<dbReference type="Gene3D" id="3.30.2310.20">
    <property type="entry name" value="RelE-like"/>
    <property type="match status" value="1"/>
</dbReference>
<dbReference type="Pfam" id="PF05016">
    <property type="entry name" value="ParE_toxin"/>
    <property type="match status" value="1"/>
</dbReference>
<dbReference type="InterPro" id="IPR035093">
    <property type="entry name" value="RelE/ParE_toxin_dom_sf"/>
</dbReference>
<name>A0A7Y9ZBG1_9MICO</name>